<keyword evidence="11" id="KW-1185">Reference proteome</keyword>
<evidence type="ECO:0000256" key="7">
    <source>
        <dbReference type="ARBA" id="ARBA00023212"/>
    </source>
</evidence>
<evidence type="ECO:0000256" key="1">
    <source>
        <dbReference type="ARBA" id="ARBA00004230"/>
    </source>
</evidence>
<dbReference type="GeneID" id="116044231"/>
<dbReference type="Gene3D" id="2.20.110.10">
    <property type="entry name" value="Histone H3 K4-specific methyltransferase SET7/9 N-terminal domain"/>
    <property type="match status" value="5"/>
</dbReference>
<dbReference type="Proteomes" id="UP000694568">
    <property type="component" value="Unplaced"/>
</dbReference>
<feature type="compositionally biased region" description="Basic and acidic residues" evidence="9">
    <location>
        <begin position="1"/>
        <end position="10"/>
    </location>
</feature>
<keyword evidence="5" id="KW-0282">Flagellum</keyword>
<keyword evidence="4" id="KW-0677">Repeat</keyword>
<gene>
    <name evidence="10" type="primary">rsph10b</name>
</gene>
<evidence type="ECO:0000256" key="8">
    <source>
        <dbReference type="ARBA" id="ARBA00023273"/>
    </source>
</evidence>
<keyword evidence="7" id="KW-0206">Cytoskeleton</keyword>
<sequence length="811" mass="91984">MKTDKQEHEQLCGNPELPHTANESEKRKLVSCSDSLKASSADVEQNQTDLQEEHPENDDIYELPTLFSLIVQRYEGETWEGQFHGEGVACFEGGQTYKGMFSKGLMDGCGVFTLAGGLKYEGEFVCNMPMGLGTYTWPDGSSYKGEVYNGTRHGTGTYKCAKNGVSYTGQWDQGKRHGKGEVYYNHGKTSWYKGDWVNNNREGWGVRRYPSGNMYSGEWKNNLRHGEGTMRWLKLGQQYVGMWQNGVQHGRGTHVWIPRPADGSLYSQSNQYTGDFVQGQRHGQGTFYYAGGAMYENGWRKNKKHGKGKFTFEDGHVFEGEFVDDLMMTHNLNGNKAPTLSGSSILEPNISLGIECLLEKIPERKRDTERKQVEFEVLKQDSELRSIYSFYKRLGHAHSSNNIFQLSRLQLWRLLKDCNIHHYNITLTQIDHMIIEDAATAELHSPFTPMLLHRLISCLVVVAYHIYHKEMMSQNNLLAACFSKLMTDNILPNAKNVKGFLFRQPDCAVVAVNYLKKSYEVYQAYCKVNAAPREDQTMTCRHLLWMFRDLHLLDNNLTTARLLQVINAESRDHRNLSSCLDLEITFLEFFEVLLGSAEVKCQPVSEDLEVKCQPVSEGLEEVRSPSSPDTEARRDLPEVEASENILQTPNSPSQSVTAPVNSPITPEISSFKSVETSGKAGLSTAQEVESQQDDETKINEKPQAAVKSSHGGGDEENEEEENRQEYEAGGTSKDTLKEHTGEGKGVLTRGMEAKDWDMELWNQTIHQFFNHFFFPAFEHNQLVSKNSKEETLRQEAQRHIALAKAQQRTSQ</sequence>
<evidence type="ECO:0000256" key="5">
    <source>
        <dbReference type="ARBA" id="ARBA00022846"/>
    </source>
</evidence>
<evidence type="ECO:0000256" key="3">
    <source>
        <dbReference type="ARBA" id="ARBA00022490"/>
    </source>
</evidence>
<protein>
    <submittedName>
        <fullName evidence="10">Radial spoke head 10 homolog B</fullName>
    </submittedName>
</protein>
<dbReference type="Ensembl" id="ENSSLUT00000053292.1">
    <property type="protein sequence ID" value="ENSSLUP00000051773.1"/>
    <property type="gene ID" value="ENSSLUG00000022481.1"/>
</dbReference>
<dbReference type="OrthoDB" id="294378at2759"/>
<evidence type="ECO:0000313" key="10">
    <source>
        <dbReference type="Ensembl" id="ENSSLUP00000051773.1"/>
    </source>
</evidence>
<dbReference type="AlphaFoldDB" id="A0A8D0A7W6"/>
<name>A0A8D0A7W6_SANLU</name>
<feature type="compositionally biased region" description="Polar residues" evidence="9">
    <location>
        <begin position="32"/>
        <end position="49"/>
    </location>
</feature>
<accession>A0A8D0A7W6</accession>
<reference evidence="10" key="2">
    <citation type="submission" date="2025-09" db="UniProtKB">
        <authorList>
            <consortium name="Ensembl"/>
        </authorList>
    </citation>
    <scope>IDENTIFICATION</scope>
</reference>
<comment type="subcellular location">
    <subcellularLocation>
        <location evidence="1">Cell projection</location>
        <location evidence="1">Cilium</location>
        <location evidence="1">Flagellum</location>
    </subcellularLocation>
    <subcellularLocation>
        <location evidence="2">Cytoplasm</location>
        <location evidence="2">Cytoskeleton</location>
        <location evidence="2">Cilium axoneme</location>
    </subcellularLocation>
</comment>
<keyword evidence="8" id="KW-0966">Cell projection</keyword>
<evidence type="ECO:0000256" key="2">
    <source>
        <dbReference type="ARBA" id="ARBA00004430"/>
    </source>
</evidence>
<dbReference type="PANTHER" id="PTHR46613:SF1">
    <property type="entry name" value="RADIAL SPOKE HEAD 10 HOMOLOG B-RELATED"/>
    <property type="match status" value="1"/>
</dbReference>
<dbReference type="GeneTree" id="ENSGT00940000168282"/>
<keyword evidence="3" id="KW-0963">Cytoplasm</keyword>
<dbReference type="KEGG" id="sluc:116044231"/>
<keyword evidence="6" id="KW-0969">Cilium</keyword>
<dbReference type="PANTHER" id="PTHR46613">
    <property type="entry name" value="RADIAL SPOKE HEAD 10 HOMOLOG B-RELATED"/>
    <property type="match status" value="1"/>
</dbReference>
<feature type="compositionally biased region" description="Polar residues" evidence="9">
    <location>
        <begin position="644"/>
        <end position="676"/>
    </location>
</feature>
<evidence type="ECO:0000313" key="11">
    <source>
        <dbReference type="Proteomes" id="UP000694568"/>
    </source>
</evidence>
<reference evidence="10" key="1">
    <citation type="submission" date="2025-08" db="UniProtKB">
        <authorList>
            <consortium name="Ensembl"/>
        </authorList>
    </citation>
    <scope>IDENTIFICATION</scope>
</reference>
<evidence type="ECO:0000256" key="4">
    <source>
        <dbReference type="ARBA" id="ARBA00022737"/>
    </source>
</evidence>
<dbReference type="GO" id="GO:0031514">
    <property type="term" value="C:motile cilium"/>
    <property type="evidence" value="ECO:0007669"/>
    <property type="project" value="UniProtKB-SubCell"/>
</dbReference>
<feature type="region of interest" description="Disordered" evidence="9">
    <location>
        <begin position="615"/>
        <end position="745"/>
    </location>
</feature>
<dbReference type="Pfam" id="PF02493">
    <property type="entry name" value="MORN"/>
    <property type="match status" value="10"/>
</dbReference>
<dbReference type="InterPro" id="IPR003409">
    <property type="entry name" value="MORN"/>
</dbReference>
<dbReference type="SMART" id="SM00698">
    <property type="entry name" value="MORN"/>
    <property type="match status" value="10"/>
</dbReference>
<organism evidence="10 11">
    <name type="scientific">Sander lucioperca</name>
    <name type="common">Pike-perch</name>
    <name type="synonym">Perca lucioperca</name>
    <dbReference type="NCBI Taxonomy" id="283035"/>
    <lineage>
        <taxon>Eukaryota</taxon>
        <taxon>Metazoa</taxon>
        <taxon>Chordata</taxon>
        <taxon>Craniata</taxon>
        <taxon>Vertebrata</taxon>
        <taxon>Euteleostomi</taxon>
        <taxon>Actinopterygii</taxon>
        <taxon>Neopterygii</taxon>
        <taxon>Teleostei</taxon>
        <taxon>Neoteleostei</taxon>
        <taxon>Acanthomorphata</taxon>
        <taxon>Eupercaria</taxon>
        <taxon>Perciformes</taxon>
        <taxon>Percoidei</taxon>
        <taxon>Percidae</taxon>
        <taxon>Luciopercinae</taxon>
        <taxon>Sander</taxon>
    </lineage>
</organism>
<evidence type="ECO:0000256" key="6">
    <source>
        <dbReference type="ARBA" id="ARBA00023069"/>
    </source>
</evidence>
<evidence type="ECO:0000256" key="9">
    <source>
        <dbReference type="SAM" id="MobiDB-lite"/>
    </source>
</evidence>
<feature type="region of interest" description="Disordered" evidence="9">
    <location>
        <begin position="1"/>
        <end position="58"/>
    </location>
</feature>
<dbReference type="CTD" id="222967"/>
<dbReference type="SUPFAM" id="SSF82185">
    <property type="entry name" value="Histone H3 K4-specific methyltransferase SET7/9 N-terminal domain"/>
    <property type="match status" value="2"/>
</dbReference>
<dbReference type="GO" id="GO:0005930">
    <property type="term" value="C:axoneme"/>
    <property type="evidence" value="ECO:0007669"/>
    <property type="project" value="UniProtKB-SubCell"/>
</dbReference>
<proteinExistence type="predicted"/>
<dbReference type="RefSeq" id="XP_031147116.1">
    <property type="nucleotide sequence ID" value="XM_031291256.2"/>
</dbReference>